<organism evidence="1 2">
    <name type="scientific">Populus alba</name>
    <name type="common">White poplar</name>
    <dbReference type="NCBI Taxonomy" id="43335"/>
    <lineage>
        <taxon>Eukaryota</taxon>
        <taxon>Viridiplantae</taxon>
        <taxon>Streptophyta</taxon>
        <taxon>Embryophyta</taxon>
        <taxon>Tracheophyta</taxon>
        <taxon>Spermatophyta</taxon>
        <taxon>Magnoliopsida</taxon>
        <taxon>eudicotyledons</taxon>
        <taxon>Gunneridae</taxon>
        <taxon>Pentapetalae</taxon>
        <taxon>rosids</taxon>
        <taxon>fabids</taxon>
        <taxon>Malpighiales</taxon>
        <taxon>Salicaceae</taxon>
        <taxon>Saliceae</taxon>
        <taxon>Populus</taxon>
    </lineage>
</organism>
<name>A0ACC4CFP3_POPAL</name>
<accession>A0ACC4CFP3</accession>
<comment type="caution">
    <text evidence="1">The sequence shown here is derived from an EMBL/GenBank/DDBJ whole genome shotgun (WGS) entry which is preliminary data.</text>
</comment>
<dbReference type="EMBL" id="RCHU02000004">
    <property type="protein sequence ID" value="KAL3596379.1"/>
    <property type="molecule type" value="Genomic_DNA"/>
</dbReference>
<evidence type="ECO:0000313" key="1">
    <source>
        <dbReference type="EMBL" id="KAL3596379.1"/>
    </source>
</evidence>
<proteinExistence type="predicted"/>
<protein>
    <submittedName>
        <fullName evidence="1">Uncharacterized protein</fullName>
    </submittedName>
</protein>
<evidence type="ECO:0000313" key="2">
    <source>
        <dbReference type="Proteomes" id="UP000309997"/>
    </source>
</evidence>
<keyword evidence="2" id="KW-1185">Reference proteome</keyword>
<sequence>MFVRTYGRRNRGGDDTVSDHNYSFSESQESPSNQDFFSSNFPFSSQESTSYSIDPDPYSFDENPIPSGVVRRKSKKARHSKSKSERPNGGKIGNSNVLTSSTTLMEAQEFGEMMEHVDEVNFSLDGLKKGQPLRIKRASLLSLLRVCGTQQQRRLLRTQGMAKTIIDAILSLSLDDSTSNLAAAALFYVLTSDGQDEHVLESPTSIHFLIRLLKPIISTATEDKARNIGSKLLSLRKESDILRDTSKLADSTSTAIAAKVQEILVNCKEMKSHCGDDSRMERPELSPKWIALLSMEKACLSKISFEDTSGMVRKTGGNFKEKLRELGGLDAVFEVIMNCHFVMKRWTEHHSPSIQEHDMHLSSLVLLLKCLKIMENATFLSKDNQTHLLGMRGNSDSHGHRLSFTKIIISVIKILSSLHLLKSSAAASSVGNRCSLSERSDHASDLVLIDDYRVDSNGVISISSSSNNCNEARTSSEKSLNVSQNSIARLRLSASSSETATPFIGNTCQLKMRIHPSMSSSCSETLRSYESNGSRTIFGLVEKPNSRKDARSELLDDSQDPYTFDEDDFQPSKWDLLSGKQKISRTRNGRVNSREVENGYQYKLPSQEELSNGENWLQKSSNGEQYHSQKSSQCSVPDEEHSSLLSDCLLTAIKVLMNLTNDNPIGCQQIAVCGGLETMSTLIAGHFPSFSSSISLVGEMQEDDSSIEPDNQNDVHLTDQELDFLVAILGLLVNLVEKDGDNRSRLAATSVPLSILEGSEDESRKDVIPLLCSIFLANQGAGDAAGEGNVVSWNDEAAVLQGEKEAEKMIVEAYSALVLAFLSTESKSIRDSIADCLPNRNLVILVPVLERFVAQTLVYTIFAKSTLAGERQRHVRTHFGYDQNKSQNKTYARPGWRNKLKWRSNKKNCQKKELSSTRHPCRNVPRFPAKSAARCRCLQAGTLFDIDSQA</sequence>
<gene>
    <name evidence="1" type="ORF">D5086_008016</name>
</gene>
<dbReference type="Proteomes" id="UP000309997">
    <property type="component" value="Unassembled WGS sequence"/>
</dbReference>
<reference evidence="1 2" key="1">
    <citation type="journal article" date="2024" name="Plant Biotechnol. J.">
        <title>Genome and CRISPR/Cas9 system of a widespread forest tree (Populus alba) in the world.</title>
        <authorList>
            <person name="Liu Y.J."/>
            <person name="Jiang P.F."/>
            <person name="Han X.M."/>
            <person name="Li X.Y."/>
            <person name="Wang H.M."/>
            <person name="Wang Y.J."/>
            <person name="Wang X.X."/>
            <person name="Zeng Q.Y."/>
        </authorList>
    </citation>
    <scope>NUCLEOTIDE SEQUENCE [LARGE SCALE GENOMIC DNA]</scope>
    <source>
        <strain evidence="2">cv. PAL-ZL1</strain>
    </source>
</reference>